<evidence type="ECO:0000256" key="1">
    <source>
        <dbReference type="ARBA" id="ARBA00005941"/>
    </source>
</evidence>
<dbReference type="InterPro" id="IPR051233">
    <property type="entry name" value="Desulfoferrodoxin_SOR"/>
</dbReference>
<dbReference type="EMBL" id="HBGE01038456">
    <property type="protein sequence ID" value="CAD9133249.1"/>
    <property type="molecule type" value="Transcribed_RNA"/>
</dbReference>
<organism evidence="7">
    <name type="scientific">Alexandrium catenella</name>
    <name type="common">Red tide dinoflagellate</name>
    <name type="synonym">Gonyaulax catenella</name>
    <dbReference type="NCBI Taxonomy" id="2925"/>
    <lineage>
        <taxon>Eukaryota</taxon>
        <taxon>Sar</taxon>
        <taxon>Alveolata</taxon>
        <taxon>Dinophyceae</taxon>
        <taxon>Gonyaulacales</taxon>
        <taxon>Pyrocystaceae</taxon>
        <taxon>Alexandrium</taxon>
    </lineage>
</organism>
<name>A0A7S1QEV4_ALECA</name>
<dbReference type="InterPro" id="IPR002742">
    <property type="entry name" value="Desulfoferrodoxin_Fe-bd_dom"/>
</dbReference>
<reference evidence="7" key="1">
    <citation type="submission" date="2021-01" db="EMBL/GenBank/DDBJ databases">
        <authorList>
            <person name="Corre E."/>
            <person name="Pelletier E."/>
            <person name="Niang G."/>
            <person name="Scheremetjew M."/>
            <person name="Finn R."/>
            <person name="Kale V."/>
            <person name="Holt S."/>
            <person name="Cochrane G."/>
            <person name="Meng A."/>
            <person name="Brown T."/>
            <person name="Cohen L."/>
        </authorList>
    </citation>
    <scope>NUCLEOTIDE SEQUENCE</scope>
    <source>
        <strain evidence="7">OF101</strain>
    </source>
</reference>
<dbReference type="Pfam" id="PF01880">
    <property type="entry name" value="Desulfoferrodox"/>
    <property type="match status" value="1"/>
</dbReference>
<dbReference type="PANTHER" id="PTHR36541">
    <property type="entry name" value="SUPEROXIDE REDUCTASE-RELATED"/>
    <property type="match status" value="1"/>
</dbReference>
<feature type="domain" description="Desulfoferrodoxin ferrous iron-binding" evidence="6">
    <location>
        <begin position="31"/>
        <end position="112"/>
    </location>
</feature>
<protein>
    <recommendedName>
        <fullName evidence="6">Desulfoferrodoxin ferrous iron-binding domain-containing protein</fullName>
    </recommendedName>
</protein>
<proteinExistence type="inferred from homology"/>
<dbReference type="Gene3D" id="2.60.40.730">
    <property type="entry name" value="SOR catalytic domain"/>
    <property type="match status" value="1"/>
</dbReference>
<gene>
    <name evidence="7" type="ORF">ACAT0790_LOCUS23193</name>
</gene>
<dbReference type="AlphaFoldDB" id="A0A7S1QEV4"/>
<dbReference type="SUPFAM" id="SSF49367">
    <property type="entry name" value="Superoxide reductase-like"/>
    <property type="match status" value="1"/>
</dbReference>
<keyword evidence="5" id="KW-0408">Iron</keyword>
<evidence type="ECO:0000256" key="3">
    <source>
        <dbReference type="ARBA" id="ARBA00022723"/>
    </source>
</evidence>
<dbReference type="InterPro" id="IPR036073">
    <property type="entry name" value="Desulfoferrodoxin_Fe-bd_dom_sf"/>
</dbReference>
<dbReference type="GO" id="GO:0016491">
    <property type="term" value="F:oxidoreductase activity"/>
    <property type="evidence" value="ECO:0007669"/>
    <property type="project" value="InterPro"/>
</dbReference>
<keyword evidence="2" id="KW-0813">Transport</keyword>
<accession>A0A7S1QEV4</accession>
<evidence type="ECO:0000256" key="4">
    <source>
        <dbReference type="ARBA" id="ARBA00022982"/>
    </source>
</evidence>
<keyword evidence="4" id="KW-0249">Electron transport</keyword>
<evidence type="ECO:0000256" key="5">
    <source>
        <dbReference type="ARBA" id="ARBA00023004"/>
    </source>
</evidence>
<evidence type="ECO:0000256" key="2">
    <source>
        <dbReference type="ARBA" id="ARBA00022448"/>
    </source>
</evidence>
<evidence type="ECO:0000313" key="7">
    <source>
        <dbReference type="EMBL" id="CAD9133249.1"/>
    </source>
</evidence>
<evidence type="ECO:0000259" key="6">
    <source>
        <dbReference type="Pfam" id="PF01880"/>
    </source>
</evidence>
<keyword evidence="3" id="KW-0479">Metal-binding</keyword>
<comment type="similarity">
    <text evidence="1">Belongs to the desulfoferrodoxin family.</text>
</comment>
<sequence length="118" mass="12614">MGELGSSEPPFAEWEAKGVFEASDEGKWAGKSAKHVPVITSSGGGKVSVNVPHVMEPDHYITSIWIKDEAGKVLDHKMLKPEDGAASADFTVAVGATITAFEQCNQHDVWKSGVFSVE</sequence>
<dbReference type="GO" id="GO:0005506">
    <property type="term" value="F:iron ion binding"/>
    <property type="evidence" value="ECO:0007669"/>
    <property type="project" value="InterPro"/>
</dbReference>
<dbReference type="PANTHER" id="PTHR36541:SF1">
    <property type="entry name" value="SUPEROXIDE REDUCTASE-RELATED"/>
    <property type="match status" value="1"/>
</dbReference>